<dbReference type="Pfam" id="PF05198">
    <property type="entry name" value="IF3_N"/>
    <property type="match status" value="1"/>
</dbReference>
<dbReference type="Gene3D" id="3.10.20.80">
    <property type="entry name" value="Translation initiation factor 3 (IF-3), N-terminal domain"/>
    <property type="match status" value="1"/>
</dbReference>
<feature type="domain" description="Translation initiation factor 3 C-terminal" evidence="5">
    <location>
        <begin position="94"/>
        <end position="177"/>
    </location>
</feature>
<sequence length="220" mass="24783">ARKEIDIARNYRINHRIRAPEVLLVQRTSNGATSSTAMQRNEALNLAQEAGLDLVEVGPDQNPPVVRMMDYGKFKFDQSKRAKEARKASRATSELKKVRLTPKIAENDIQQKTKRVLGFLQDGAKVQVFVRFRGREQAHPEIAMDVLRRVATGVAEYARLEQKPVMEGRMLSMMLAPRAGISRPASKAVAVEPRHRNRRRNGESTESAETETREPVAQSV</sequence>
<feature type="region of interest" description="Disordered" evidence="4">
    <location>
        <begin position="182"/>
        <end position="220"/>
    </location>
</feature>
<evidence type="ECO:0000259" key="6">
    <source>
        <dbReference type="Pfam" id="PF05198"/>
    </source>
</evidence>
<feature type="domain" description="Translation initiation factor 3 N-terminal" evidence="6">
    <location>
        <begin position="13"/>
        <end position="85"/>
    </location>
</feature>
<dbReference type="FunFam" id="3.30.110.10:FF:000001">
    <property type="entry name" value="Translation initiation factor IF-3"/>
    <property type="match status" value="1"/>
</dbReference>
<evidence type="ECO:0000256" key="1">
    <source>
        <dbReference type="ARBA" id="ARBA00005439"/>
    </source>
</evidence>
<gene>
    <name evidence="7" type="ORF">GBAR_LOCUS18807</name>
</gene>
<dbReference type="HAMAP" id="MF_00080">
    <property type="entry name" value="IF_3"/>
    <property type="match status" value="1"/>
</dbReference>
<feature type="non-terminal residue" evidence="7">
    <location>
        <position position="1"/>
    </location>
</feature>
<dbReference type="InterPro" id="IPR036788">
    <property type="entry name" value="T_IF-3_C_sf"/>
</dbReference>
<dbReference type="NCBIfam" id="TIGR00168">
    <property type="entry name" value="infC"/>
    <property type="match status" value="1"/>
</dbReference>
<dbReference type="Gene3D" id="3.30.110.10">
    <property type="entry name" value="Translation initiation factor 3 (IF-3), C-terminal domain"/>
    <property type="match status" value="1"/>
</dbReference>
<dbReference type="PROSITE" id="PS00938">
    <property type="entry name" value="IF3"/>
    <property type="match status" value="1"/>
</dbReference>
<keyword evidence="2 7" id="KW-0396">Initiation factor</keyword>
<proteinExistence type="inferred from homology"/>
<evidence type="ECO:0000256" key="3">
    <source>
        <dbReference type="ARBA" id="ARBA00022917"/>
    </source>
</evidence>
<dbReference type="GO" id="GO:0032790">
    <property type="term" value="P:ribosome disassembly"/>
    <property type="evidence" value="ECO:0007669"/>
    <property type="project" value="TreeGrafter"/>
</dbReference>
<dbReference type="PANTHER" id="PTHR10938">
    <property type="entry name" value="TRANSLATION INITIATION FACTOR IF-3"/>
    <property type="match status" value="1"/>
</dbReference>
<dbReference type="InterPro" id="IPR019813">
    <property type="entry name" value="Translation_initiation_fac3_CS"/>
</dbReference>
<evidence type="ECO:0000313" key="7">
    <source>
        <dbReference type="EMBL" id="CAI8033332.1"/>
    </source>
</evidence>
<dbReference type="Pfam" id="PF00707">
    <property type="entry name" value="IF3_C"/>
    <property type="match status" value="1"/>
</dbReference>
<evidence type="ECO:0000259" key="5">
    <source>
        <dbReference type="Pfam" id="PF00707"/>
    </source>
</evidence>
<dbReference type="InterPro" id="IPR001288">
    <property type="entry name" value="Translation_initiation_fac_3"/>
</dbReference>
<protein>
    <submittedName>
        <fullName evidence="7">Translation initiation factor IF-3</fullName>
    </submittedName>
</protein>
<dbReference type="SUPFAM" id="SSF55200">
    <property type="entry name" value="Translation initiation factor IF3, C-terminal domain"/>
    <property type="match status" value="1"/>
</dbReference>
<dbReference type="GO" id="GO:0016020">
    <property type="term" value="C:membrane"/>
    <property type="evidence" value="ECO:0007669"/>
    <property type="project" value="TreeGrafter"/>
</dbReference>
<reference evidence="7" key="1">
    <citation type="submission" date="2023-03" db="EMBL/GenBank/DDBJ databases">
        <authorList>
            <person name="Steffen K."/>
            <person name="Cardenas P."/>
        </authorList>
    </citation>
    <scope>NUCLEOTIDE SEQUENCE</scope>
</reference>
<evidence type="ECO:0000313" key="8">
    <source>
        <dbReference type="Proteomes" id="UP001174909"/>
    </source>
</evidence>
<dbReference type="InterPro" id="IPR019814">
    <property type="entry name" value="Translation_initiation_fac_3_N"/>
</dbReference>
<name>A0AA35SQD1_GEOBA</name>
<evidence type="ECO:0000256" key="4">
    <source>
        <dbReference type="SAM" id="MobiDB-lite"/>
    </source>
</evidence>
<dbReference type="SUPFAM" id="SSF54364">
    <property type="entry name" value="Translation initiation factor IF3, N-terminal domain"/>
    <property type="match status" value="1"/>
</dbReference>
<comment type="similarity">
    <text evidence="1">Belongs to the IF-3 family.</text>
</comment>
<dbReference type="InterPro" id="IPR019815">
    <property type="entry name" value="Translation_initiation_fac_3_C"/>
</dbReference>
<dbReference type="InterPro" id="IPR036787">
    <property type="entry name" value="T_IF-3_N_sf"/>
</dbReference>
<dbReference type="GO" id="GO:0003743">
    <property type="term" value="F:translation initiation factor activity"/>
    <property type="evidence" value="ECO:0007669"/>
    <property type="project" value="UniProtKB-KW"/>
</dbReference>
<dbReference type="GO" id="GO:0043022">
    <property type="term" value="F:ribosome binding"/>
    <property type="evidence" value="ECO:0007669"/>
    <property type="project" value="TreeGrafter"/>
</dbReference>
<keyword evidence="3" id="KW-0648">Protein biosynthesis</keyword>
<keyword evidence="8" id="KW-1185">Reference proteome</keyword>
<accession>A0AA35SQD1</accession>
<evidence type="ECO:0000256" key="2">
    <source>
        <dbReference type="ARBA" id="ARBA00022540"/>
    </source>
</evidence>
<dbReference type="PANTHER" id="PTHR10938:SF0">
    <property type="entry name" value="TRANSLATION INITIATION FACTOR IF-3, MITOCHONDRIAL"/>
    <property type="match status" value="1"/>
</dbReference>
<dbReference type="EMBL" id="CASHTH010002659">
    <property type="protein sequence ID" value="CAI8033332.1"/>
    <property type="molecule type" value="Genomic_DNA"/>
</dbReference>
<dbReference type="AlphaFoldDB" id="A0AA35SQD1"/>
<dbReference type="Proteomes" id="UP001174909">
    <property type="component" value="Unassembled WGS sequence"/>
</dbReference>
<comment type="caution">
    <text evidence="7">The sequence shown here is derived from an EMBL/GenBank/DDBJ whole genome shotgun (WGS) entry which is preliminary data.</text>
</comment>
<dbReference type="GO" id="GO:0005829">
    <property type="term" value="C:cytosol"/>
    <property type="evidence" value="ECO:0007669"/>
    <property type="project" value="TreeGrafter"/>
</dbReference>
<organism evidence="7 8">
    <name type="scientific">Geodia barretti</name>
    <name type="common">Barrett's horny sponge</name>
    <dbReference type="NCBI Taxonomy" id="519541"/>
    <lineage>
        <taxon>Eukaryota</taxon>
        <taxon>Metazoa</taxon>
        <taxon>Porifera</taxon>
        <taxon>Demospongiae</taxon>
        <taxon>Heteroscleromorpha</taxon>
        <taxon>Tetractinellida</taxon>
        <taxon>Astrophorina</taxon>
        <taxon>Geodiidae</taxon>
        <taxon>Geodia</taxon>
    </lineage>
</organism>